<dbReference type="eggNOG" id="ENOG502ZAM9">
    <property type="taxonomic scope" value="Bacteria"/>
</dbReference>
<comment type="caution">
    <text evidence="1">The sequence shown here is derived from an EMBL/GenBank/DDBJ whole genome shotgun (WGS) entry which is preliminary data.</text>
</comment>
<reference evidence="1 2" key="1">
    <citation type="submission" date="2014-03" db="EMBL/GenBank/DDBJ databases">
        <title>Whole genome sequence of Novosphingobium resinovorum KF1.</title>
        <authorList>
            <person name="Gan H.M."/>
            <person name="Gan H.Y."/>
            <person name="Chew T.H."/>
            <person name="Savka M.A."/>
        </authorList>
    </citation>
    <scope>NUCLEOTIDE SEQUENCE [LARGE SCALE GENOMIC DNA]</scope>
    <source>
        <strain evidence="1 2">KF1</strain>
    </source>
</reference>
<evidence type="ECO:0000313" key="1">
    <source>
        <dbReference type="EMBL" id="EZP81490.1"/>
    </source>
</evidence>
<name>A0A031JX18_9SPHN</name>
<gene>
    <name evidence="1" type="ORF">BV97_02708</name>
</gene>
<sequence>MSLLGWVRDRIPWLRRRSAARATSPRPLREFVYLDEVSLRSLLSSQTGEVTDTRSEQHVEGSQLNIDSAVGFKAPGFSKADIGSRYQTSNSSTLQTSRKATVQSWFGELHRIDGLRLVEPGHARAALADEAELLATEDKSTVVAAGDLQRGALVEFRVRLRADPIFHLGTMMTEFAGIADENPELFKESGALQQLAAFMPINRMLQRFLAGLIPIRCQALEHVVTEISGVEYVVREDSIAGLALATRPLEIVGVTEHLAYWKDLRRVLFSDAEFTILGRVARTGLQDIWTAIKLGDLFRVVAPDFDEQIASASKIPFGGVGVGASVNINELALRHALYVYRDQFLATIGSALSADQDSRLRIEIERLLPRASSATGQRSAFQVVHDMLAADTASTIDAMEDSFMRERARNESGLSLFPAMSNSTVTIGGDEPIQEQAAPPRLLDVEVVAIYW</sequence>
<dbReference type="EMBL" id="JFYZ01000012">
    <property type="protein sequence ID" value="EZP81490.1"/>
    <property type="molecule type" value="Genomic_DNA"/>
</dbReference>
<dbReference type="PATRIC" id="fig|158500.4.peg.2770"/>
<organism evidence="1 2">
    <name type="scientific">Novosphingobium resinovorum</name>
    <dbReference type="NCBI Taxonomy" id="158500"/>
    <lineage>
        <taxon>Bacteria</taxon>
        <taxon>Pseudomonadati</taxon>
        <taxon>Pseudomonadota</taxon>
        <taxon>Alphaproteobacteria</taxon>
        <taxon>Sphingomonadales</taxon>
        <taxon>Sphingomonadaceae</taxon>
        <taxon>Novosphingobium</taxon>
    </lineage>
</organism>
<protein>
    <submittedName>
        <fullName evidence="1">Uncharacterized protein</fullName>
    </submittedName>
</protein>
<dbReference type="InterPro" id="IPR045633">
    <property type="entry name" value="DUF6414"/>
</dbReference>
<proteinExistence type="predicted"/>
<evidence type="ECO:0000313" key="2">
    <source>
        <dbReference type="Proteomes" id="UP000024329"/>
    </source>
</evidence>
<accession>A0A031JX18</accession>
<dbReference type="AlphaFoldDB" id="A0A031JX18"/>
<dbReference type="Proteomes" id="UP000024329">
    <property type="component" value="Unassembled WGS sequence"/>
</dbReference>
<dbReference type="Pfam" id="PF19952">
    <property type="entry name" value="DUF6414"/>
    <property type="match status" value="1"/>
</dbReference>
<dbReference type="RefSeq" id="WP_155986273.1">
    <property type="nucleotide sequence ID" value="NZ_JFYZ01000012.1"/>
</dbReference>